<comment type="caution">
    <text evidence="1">The sequence shown here is derived from an EMBL/GenBank/DDBJ whole genome shotgun (WGS) entry which is preliminary data.</text>
</comment>
<keyword evidence="2" id="KW-1185">Reference proteome</keyword>
<sequence length="98" mass="11169">MSVRLAKQKLAERLSFMDQVKMTLRTYVGNKLWSITESTKPVEVFNQLWGRRGVCLYNEYHKGYSKGYMGRLSKANNESIMIFVQGTYPGQKGAAKGP</sequence>
<dbReference type="Proteomes" id="UP001186974">
    <property type="component" value="Unassembled WGS sequence"/>
</dbReference>
<name>A0ACC3D8I9_9PEZI</name>
<proteinExistence type="predicted"/>
<evidence type="ECO:0000313" key="2">
    <source>
        <dbReference type="Proteomes" id="UP001186974"/>
    </source>
</evidence>
<gene>
    <name evidence="1" type="ORF">LTS18_014922</name>
</gene>
<protein>
    <submittedName>
        <fullName evidence="1">Uncharacterized protein</fullName>
    </submittedName>
</protein>
<dbReference type="EMBL" id="JAWDJW010006821">
    <property type="protein sequence ID" value="KAK3063514.1"/>
    <property type="molecule type" value="Genomic_DNA"/>
</dbReference>
<organism evidence="1 2">
    <name type="scientific">Coniosporium uncinatum</name>
    <dbReference type="NCBI Taxonomy" id="93489"/>
    <lineage>
        <taxon>Eukaryota</taxon>
        <taxon>Fungi</taxon>
        <taxon>Dikarya</taxon>
        <taxon>Ascomycota</taxon>
        <taxon>Pezizomycotina</taxon>
        <taxon>Dothideomycetes</taxon>
        <taxon>Dothideomycetes incertae sedis</taxon>
        <taxon>Coniosporium</taxon>
    </lineage>
</organism>
<accession>A0ACC3D8I9</accession>
<reference evidence="1" key="1">
    <citation type="submission" date="2024-09" db="EMBL/GenBank/DDBJ databases">
        <title>Black Yeasts Isolated from many extreme environments.</title>
        <authorList>
            <person name="Coleine C."/>
            <person name="Stajich J.E."/>
            <person name="Selbmann L."/>
        </authorList>
    </citation>
    <scope>NUCLEOTIDE SEQUENCE</scope>
    <source>
        <strain evidence="1">CCFEE 5737</strain>
    </source>
</reference>
<evidence type="ECO:0000313" key="1">
    <source>
        <dbReference type="EMBL" id="KAK3063514.1"/>
    </source>
</evidence>